<protein>
    <recommendedName>
        <fullName evidence="8">Pre-mRNA-splicing factor SYF1</fullName>
    </recommendedName>
</protein>
<dbReference type="OMA" id="IWYNYLR"/>
<evidence type="ECO:0000256" key="5">
    <source>
        <dbReference type="ARBA" id="ARBA00022737"/>
    </source>
</evidence>
<gene>
    <name evidence="13" type="ORF">SPAPADRAFT_132070</name>
</gene>
<proteinExistence type="inferred from homology"/>
<dbReference type="STRING" id="619300.G3AET1"/>
<evidence type="ECO:0000313" key="14">
    <source>
        <dbReference type="Proteomes" id="UP000000709"/>
    </source>
</evidence>
<dbReference type="RefSeq" id="XP_007373173.1">
    <property type="nucleotide sequence ID" value="XM_007373111.1"/>
</dbReference>
<dbReference type="InterPro" id="IPR045075">
    <property type="entry name" value="Syf1-like"/>
</dbReference>
<dbReference type="Proteomes" id="UP000000709">
    <property type="component" value="Unassembled WGS sequence"/>
</dbReference>
<dbReference type="InterPro" id="IPR056350">
    <property type="entry name" value="HAT_Syf1_central"/>
</dbReference>
<dbReference type="HOGENOM" id="CLU_007736_3_0_1"/>
<sequence>MIFKLEDLIQEGDIPYEESIAKDPTNITNWTTYLEFKSRSSFHNKAFILHRATSAIADSEELWQLYLDLLIEHIHDNLSVLTDRQYEHLNSVFNKAVQCCSASVPLWKCYLEMLLETQIPKVTYIRRTFNGCLRSLPLKAHGQVWPLYLSFADRIGGMTAVKIYTKYVQYLDPSALKGTKEGGTSFDDIISKLTEFGEVDKTVGIYEQILSHPDEYTTLGKSPVQYLFEYIDLLLHFPTEPLFFDKIISDSIKSYPDQIGKLYLKSVEFFKQKHDVEKVRYYYDNGIKTCLTSQDFVALYDEYTEFEESELAKVSKEDPTLVNFKLDKFEKLLDDREILFNDMKLRQNIHNLDVWFDRFDIYKNNLGKLLQTYTDALKSINPLKVVSTNHKLCEIWIQYASIYSNNKDYKTADFIYSKSITSQFLHPDELAEIYIQWCEMVLGTDQFPETYAIEILDSVMYREYDEDFQYTDSTITVQKRIVKSRKLWNFYIDLLESFVESPEQVEDIDKVGKAYEVLISKKIITVKDILAYANFLHTWKYHERAWQIYERGLQLFVDPELKFEIWNVYLPDMIKHQGDTERIQDLFEVSLKQVPAWLMNPILVLYSQYEKDHSRIINSINILIKSLKTFDKAQREHTNRLTEITTMKFEIVKIILIKLIEIKDINQFRQIAQDAIEDDYFALQQFIQLAQIFIDFEITQSEFNRVRELYKYVCGLSTSDKVKVMWESWENFELEYGNETSFKDMLRYKRNVSAPITAKVEVSNPMGFVKATEEKKDEEEVENPDEIDLDM</sequence>
<feature type="domain" description="Pre-mRNA-splicing factor Syf1/CRNKL1-like C-terminal HAT-repeats" evidence="11">
    <location>
        <begin position="390"/>
        <end position="780"/>
    </location>
</feature>
<dbReference type="FunCoup" id="G3AET1">
    <property type="interactions" value="1069"/>
</dbReference>
<dbReference type="Pfam" id="PF23220">
    <property type="entry name" value="HAT_Syf1_M"/>
    <property type="match status" value="1"/>
</dbReference>
<dbReference type="PANTHER" id="PTHR11246:SF5">
    <property type="entry name" value="PRE-MRNA-SPLICING FACTOR SYF1"/>
    <property type="match status" value="1"/>
</dbReference>
<accession>G3AET1</accession>
<comment type="subcellular location">
    <subcellularLocation>
        <location evidence="1">Nucleus</location>
    </subcellularLocation>
</comment>
<feature type="region of interest" description="Disordered" evidence="9">
    <location>
        <begin position="772"/>
        <end position="791"/>
    </location>
</feature>
<evidence type="ECO:0000256" key="1">
    <source>
        <dbReference type="ARBA" id="ARBA00004123"/>
    </source>
</evidence>
<dbReference type="OrthoDB" id="10067343at2759"/>
<organism evidence="14">
    <name type="scientific">Spathaspora passalidarum (strain NRRL Y-27907 / 11-Y1)</name>
    <dbReference type="NCBI Taxonomy" id="619300"/>
    <lineage>
        <taxon>Eukaryota</taxon>
        <taxon>Fungi</taxon>
        <taxon>Dikarya</taxon>
        <taxon>Ascomycota</taxon>
        <taxon>Saccharomycotina</taxon>
        <taxon>Pichiomycetes</taxon>
        <taxon>Debaryomycetaceae</taxon>
        <taxon>Spathaspora</taxon>
    </lineage>
</organism>
<evidence type="ECO:0000313" key="13">
    <source>
        <dbReference type="EMBL" id="EGW35761.1"/>
    </source>
</evidence>
<dbReference type="Gene3D" id="1.25.40.10">
    <property type="entry name" value="Tetratricopeptide repeat domain"/>
    <property type="match status" value="3"/>
</dbReference>
<dbReference type="Pfam" id="PF23231">
    <property type="entry name" value="HAT_Syf1_CNRKL1_C"/>
    <property type="match status" value="1"/>
</dbReference>
<keyword evidence="14" id="KW-1185">Reference proteome</keyword>
<evidence type="ECO:0000256" key="9">
    <source>
        <dbReference type="SAM" id="MobiDB-lite"/>
    </source>
</evidence>
<feature type="compositionally biased region" description="Acidic residues" evidence="9">
    <location>
        <begin position="776"/>
        <end position="791"/>
    </location>
</feature>
<dbReference type="InterPro" id="IPR055433">
    <property type="entry name" value="HAT_Syf1-like_N"/>
</dbReference>
<dbReference type="GO" id="GO:0000349">
    <property type="term" value="P:generation of catalytic spliceosome for first transesterification step"/>
    <property type="evidence" value="ECO:0007669"/>
    <property type="project" value="TreeGrafter"/>
</dbReference>
<evidence type="ECO:0000259" key="11">
    <source>
        <dbReference type="Pfam" id="PF23231"/>
    </source>
</evidence>
<dbReference type="SUPFAM" id="SSF48452">
    <property type="entry name" value="TPR-like"/>
    <property type="match status" value="3"/>
</dbReference>
<dbReference type="KEGG" id="spaa:SPAPADRAFT_132070"/>
<comment type="similarity">
    <text evidence="2">Belongs to the crooked-neck family.</text>
</comment>
<evidence type="ECO:0000259" key="10">
    <source>
        <dbReference type="Pfam" id="PF23220"/>
    </source>
</evidence>
<evidence type="ECO:0000256" key="7">
    <source>
        <dbReference type="ARBA" id="ARBA00023242"/>
    </source>
</evidence>
<dbReference type="InterPro" id="IPR055430">
    <property type="entry name" value="HAT_Syf1_CNRKL1_C"/>
</dbReference>
<feature type="domain" description="Pre-mRNA-splicing factor Syf1-like N-terminal HAT-repeats" evidence="12">
    <location>
        <begin position="13"/>
        <end position="170"/>
    </location>
</feature>
<evidence type="ECO:0000256" key="3">
    <source>
        <dbReference type="ARBA" id="ARBA00022664"/>
    </source>
</evidence>
<dbReference type="eggNOG" id="KOG2047">
    <property type="taxonomic scope" value="Eukaryota"/>
</dbReference>
<dbReference type="GO" id="GO:0071007">
    <property type="term" value="C:U2-type catalytic step 2 spliceosome"/>
    <property type="evidence" value="ECO:0007669"/>
    <property type="project" value="TreeGrafter"/>
</dbReference>
<keyword evidence="6" id="KW-0508">mRNA splicing</keyword>
<dbReference type="InterPro" id="IPR011990">
    <property type="entry name" value="TPR-like_helical_dom_sf"/>
</dbReference>
<dbReference type="InParanoid" id="G3AET1"/>
<dbReference type="Pfam" id="PF23233">
    <property type="entry name" value="HAT_Syf1_CNRKL1_N"/>
    <property type="match status" value="1"/>
</dbReference>
<dbReference type="EMBL" id="GL996499">
    <property type="protein sequence ID" value="EGW35761.1"/>
    <property type="molecule type" value="Genomic_DNA"/>
</dbReference>
<dbReference type="GO" id="GO:0071014">
    <property type="term" value="C:post-mRNA release spliceosomal complex"/>
    <property type="evidence" value="ECO:0007669"/>
    <property type="project" value="TreeGrafter"/>
</dbReference>
<evidence type="ECO:0000256" key="8">
    <source>
        <dbReference type="ARBA" id="ARBA00039472"/>
    </source>
</evidence>
<keyword evidence="5" id="KW-0677">Repeat</keyword>
<dbReference type="InterPro" id="IPR003107">
    <property type="entry name" value="HAT"/>
</dbReference>
<evidence type="ECO:0000259" key="12">
    <source>
        <dbReference type="Pfam" id="PF23233"/>
    </source>
</evidence>
<evidence type="ECO:0000256" key="2">
    <source>
        <dbReference type="ARBA" id="ARBA00008644"/>
    </source>
</evidence>
<dbReference type="AlphaFoldDB" id="G3AET1"/>
<dbReference type="GO" id="GO:0000974">
    <property type="term" value="C:Prp19 complex"/>
    <property type="evidence" value="ECO:0007669"/>
    <property type="project" value="TreeGrafter"/>
</dbReference>
<keyword evidence="7" id="KW-0539">Nucleus</keyword>
<dbReference type="GeneID" id="18869633"/>
<evidence type="ECO:0000256" key="6">
    <source>
        <dbReference type="ARBA" id="ARBA00023187"/>
    </source>
</evidence>
<keyword evidence="3" id="KW-0507">mRNA processing</keyword>
<dbReference type="PANTHER" id="PTHR11246">
    <property type="entry name" value="PRE-MRNA SPLICING FACTOR"/>
    <property type="match status" value="1"/>
</dbReference>
<reference evidence="13 14" key="1">
    <citation type="journal article" date="2011" name="Proc. Natl. Acad. Sci. U.S.A.">
        <title>Comparative genomics of xylose-fermenting fungi for enhanced biofuel production.</title>
        <authorList>
            <person name="Wohlbach D.J."/>
            <person name="Kuo A."/>
            <person name="Sato T.K."/>
            <person name="Potts K.M."/>
            <person name="Salamov A.A."/>
            <person name="LaButti K.M."/>
            <person name="Sun H."/>
            <person name="Clum A."/>
            <person name="Pangilinan J.L."/>
            <person name="Lindquist E.A."/>
            <person name="Lucas S."/>
            <person name="Lapidus A."/>
            <person name="Jin M."/>
            <person name="Gunawan C."/>
            <person name="Balan V."/>
            <person name="Dale B.E."/>
            <person name="Jeffries T.W."/>
            <person name="Zinkel R."/>
            <person name="Barry K.W."/>
            <person name="Grigoriev I.V."/>
            <person name="Gasch A.P."/>
        </authorList>
    </citation>
    <scope>NUCLEOTIDE SEQUENCE [LARGE SCALE GENOMIC DNA]</scope>
    <source>
        <strain evidence="14">NRRL Y-27907 / 11-Y1</strain>
    </source>
</reference>
<name>G3AET1_SPAPN</name>
<feature type="domain" description="Pre-mRNA-splicing factor SYF1 central HAT repeats" evidence="10">
    <location>
        <begin position="187"/>
        <end position="380"/>
    </location>
</feature>
<dbReference type="SMART" id="SM00386">
    <property type="entry name" value="HAT"/>
    <property type="match status" value="9"/>
</dbReference>
<keyword evidence="4" id="KW-0747">Spliceosome</keyword>
<evidence type="ECO:0000256" key="4">
    <source>
        <dbReference type="ARBA" id="ARBA00022728"/>
    </source>
</evidence>